<protein>
    <recommendedName>
        <fullName evidence="3">EscF/YscF/HrpA family type III secretion system needle major subunit</fullName>
    </recommendedName>
</protein>
<reference evidence="1" key="1">
    <citation type="submission" date="2021-03" db="EMBL/GenBank/DDBJ databases">
        <authorList>
            <person name="Wang G."/>
        </authorList>
    </citation>
    <scope>NUCLEOTIDE SEQUENCE</scope>
    <source>
        <strain evidence="1">KCTC 12899</strain>
    </source>
</reference>
<comment type="caution">
    <text evidence="1">The sequence shown here is derived from an EMBL/GenBank/DDBJ whole genome shotgun (WGS) entry which is preliminary data.</text>
</comment>
<accession>A0A8J7QF92</accession>
<name>A0A8J7QF92_9BACT</name>
<evidence type="ECO:0008006" key="3">
    <source>
        <dbReference type="Google" id="ProtNLM"/>
    </source>
</evidence>
<dbReference type="SUPFAM" id="SSF140129">
    <property type="entry name" value="MxiH-like"/>
    <property type="match status" value="1"/>
</dbReference>
<dbReference type="Gene3D" id="1.20.58.90">
    <property type="match status" value="1"/>
</dbReference>
<sequence>MSGLTLGNVNSALGEAVTTVENDLQQQIDGFDAANADSADLISLQLAMSKWSLATQLQSNTIKTVSEGLKTAVGNIR</sequence>
<dbReference type="Pfam" id="PF09392">
    <property type="entry name" value="T3SS_needle_F"/>
    <property type="match status" value="1"/>
</dbReference>
<dbReference type="RefSeq" id="WP_207862956.1">
    <property type="nucleotide sequence ID" value="NZ_JAFREP010000046.1"/>
</dbReference>
<keyword evidence="2" id="KW-1185">Reference proteome</keyword>
<evidence type="ECO:0000313" key="2">
    <source>
        <dbReference type="Proteomes" id="UP000664417"/>
    </source>
</evidence>
<evidence type="ECO:0000313" key="1">
    <source>
        <dbReference type="EMBL" id="MBO1322984.1"/>
    </source>
</evidence>
<dbReference type="AlphaFoldDB" id="A0A8J7QF92"/>
<dbReference type="EMBL" id="JAFREP010000046">
    <property type="protein sequence ID" value="MBO1322984.1"/>
    <property type="molecule type" value="Genomic_DNA"/>
</dbReference>
<organism evidence="1 2">
    <name type="scientific">Acanthopleuribacter pedis</name>
    <dbReference type="NCBI Taxonomy" id="442870"/>
    <lineage>
        <taxon>Bacteria</taxon>
        <taxon>Pseudomonadati</taxon>
        <taxon>Acidobacteriota</taxon>
        <taxon>Holophagae</taxon>
        <taxon>Acanthopleuribacterales</taxon>
        <taxon>Acanthopleuribacteraceae</taxon>
        <taxon>Acanthopleuribacter</taxon>
    </lineage>
</organism>
<dbReference type="GO" id="GO:0015031">
    <property type="term" value="P:protein transport"/>
    <property type="evidence" value="ECO:0007669"/>
    <property type="project" value="InterPro"/>
</dbReference>
<dbReference type="InterPro" id="IPR037203">
    <property type="entry name" value="T3SS_needle-like_sf"/>
</dbReference>
<gene>
    <name evidence="1" type="ORF">J3U88_31250</name>
</gene>
<dbReference type="Proteomes" id="UP000664417">
    <property type="component" value="Unassembled WGS sequence"/>
</dbReference>
<proteinExistence type="predicted"/>
<dbReference type="InterPro" id="IPR021123">
    <property type="entry name" value="T3SS_needle-like"/>
</dbReference>